<feature type="transmembrane region" description="Helical" evidence="7">
    <location>
        <begin position="140"/>
        <end position="159"/>
    </location>
</feature>
<feature type="transmembrane region" description="Helical" evidence="7">
    <location>
        <begin position="471"/>
        <end position="490"/>
    </location>
</feature>
<keyword evidence="2" id="KW-0813">Transport</keyword>
<evidence type="ECO:0000256" key="4">
    <source>
        <dbReference type="ARBA" id="ARBA00022692"/>
    </source>
</evidence>
<gene>
    <name evidence="8" type="ORF">VMF7928_01217</name>
</gene>
<dbReference type="PANTHER" id="PTHR30509">
    <property type="entry name" value="P-HYDROXYBENZOIC ACID EFFLUX PUMP SUBUNIT-RELATED"/>
    <property type="match status" value="1"/>
</dbReference>
<protein>
    <recommendedName>
        <fullName evidence="10">FUSC family protein</fullName>
    </recommendedName>
</protein>
<comment type="caution">
    <text evidence="8">The sequence shown here is derived from an EMBL/GenBank/DDBJ whole genome shotgun (WGS) entry which is preliminary data.</text>
</comment>
<dbReference type="Proteomes" id="UP000838748">
    <property type="component" value="Unassembled WGS sequence"/>
</dbReference>
<accession>A0ABN8E5N3</accession>
<dbReference type="PANTHER" id="PTHR30509:SF9">
    <property type="entry name" value="MULTIDRUG RESISTANCE PROTEIN MDTO"/>
    <property type="match status" value="1"/>
</dbReference>
<feature type="transmembrane region" description="Helical" evidence="7">
    <location>
        <begin position="423"/>
        <end position="440"/>
    </location>
</feature>
<evidence type="ECO:0000313" key="8">
    <source>
        <dbReference type="EMBL" id="CAH0537649.1"/>
    </source>
</evidence>
<dbReference type="Pfam" id="PF04632">
    <property type="entry name" value="FUSC"/>
    <property type="match status" value="1"/>
</dbReference>
<evidence type="ECO:0000256" key="3">
    <source>
        <dbReference type="ARBA" id="ARBA00022475"/>
    </source>
</evidence>
<dbReference type="EMBL" id="CAKLDM010000001">
    <property type="protein sequence ID" value="CAH0537649.1"/>
    <property type="molecule type" value="Genomic_DNA"/>
</dbReference>
<proteinExistence type="predicted"/>
<feature type="transmembrane region" description="Helical" evidence="7">
    <location>
        <begin position="447"/>
        <end position="465"/>
    </location>
</feature>
<evidence type="ECO:0000256" key="7">
    <source>
        <dbReference type="SAM" id="Phobius"/>
    </source>
</evidence>
<keyword evidence="5 7" id="KW-1133">Transmembrane helix</keyword>
<keyword evidence="9" id="KW-1185">Reference proteome</keyword>
<evidence type="ECO:0000256" key="5">
    <source>
        <dbReference type="ARBA" id="ARBA00022989"/>
    </source>
</evidence>
<feature type="transmembrane region" description="Helical" evidence="7">
    <location>
        <begin position="86"/>
        <end position="104"/>
    </location>
</feature>
<feature type="transmembrane region" description="Helical" evidence="7">
    <location>
        <begin position="13"/>
        <end position="31"/>
    </location>
</feature>
<feature type="transmembrane region" description="Helical" evidence="7">
    <location>
        <begin position="37"/>
        <end position="56"/>
    </location>
</feature>
<keyword evidence="6 7" id="KW-0472">Membrane</keyword>
<keyword evidence="3" id="KW-1003">Cell membrane</keyword>
<name>A0ABN8E5N3_9VIBR</name>
<reference evidence="8" key="1">
    <citation type="submission" date="2021-11" db="EMBL/GenBank/DDBJ databases">
        <authorList>
            <person name="Rodrigo-Torres L."/>
            <person name="Arahal R. D."/>
            <person name="Lucena T."/>
        </authorList>
    </citation>
    <scope>NUCLEOTIDE SEQUENCE</scope>
    <source>
        <strain evidence="8">CECT 7928</strain>
    </source>
</reference>
<keyword evidence="4 7" id="KW-0812">Transmembrane</keyword>
<sequence length="601" mass="68613">MAMNSINNARYQFAARIALAVAVSMTLTQWLHLEEVYWAGISAAVVASFNEVGHVASKAKQRIAGTICGCLIWGVISFFFPSYGSIYLLTLVLIASLGFSNAKLDLRYSYFWLYGSFTFLVFSTPLGIPNNLIVPLHIARIYEIVIGSVIGLATHWLSFSYRASKELDTLWKNYQHQFEDFICSTYSDLKAKNYGNQNSLLIEVSQMLASAKKLENKIASANLEKKHPHYLIKIRLCRHVEHYLYGLNHLLNSLPEPNSSQQISGSEISAHEKAILKTIIQSLFANNTLSKSKTAEISKAIKEELSNGNPQLEQFWHQTLGFFHNVTHSNEPEKFHQRKWTKEITRFEYINALRWSLIVVSLPLLWLFLGYQPNLQLAVTAMLVLMYSESNNIVKTKHRLVGAAAGFLLAIPALAMIHGNTFVYFVMILVVSFALESIFYEAKRNYIALQGVICFIIGLGSDSHLDASMSRVIGIFFGIVLTLIIIKWIWPKNINREKEVIQGQVKYVLSQYLYAVKQNLIENYLFSHNKTLTSYWHWQIEHDLNQLKKVDAKQASAYINLYNQLSHSAFTHSSPLQQQHVSKGEFWKHLHDLYEIQKTLC</sequence>
<comment type="subcellular location">
    <subcellularLocation>
        <location evidence="1">Cell membrane</location>
        <topology evidence="1">Multi-pass membrane protein</topology>
    </subcellularLocation>
</comment>
<dbReference type="InterPro" id="IPR006726">
    <property type="entry name" value="PHBA_efflux_AaeB/fusaric-R"/>
</dbReference>
<organism evidence="8 9">
    <name type="scientific">Vibrio marisflavi CECT 7928</name>
    <dbReference type="NCBI Taxonomy" id="634439"/>
    <lineage>
        <taxon>Bacteria</taxon>
        <taxon>Pseudomonadati</taxon>
        <taxon>Pseudomonadota</taxon>
        <taxon>Gammaproteobacteria</taxon>
        <taxon>Vibrionales</taxon>
        <taxon>Vibrionaceae</taxon>
        <taxon>Vibrio</taxon>
    </lineage>
</organism>
<evidence type="ECO:0000313" key="9">
    <source>
        <dbReference type="Proteomes" id="UP000838748"/>
    </source>
</evidence>
<feature type="transmembrane region" description="Helical" evidence="7">
    <location>
        <begin position="111"/>
        <end position="128"/>
    </location>
</feature>
<feature type="transmembrane region" description="Helical" evidence="7">
    <location>
        <begin position="375"/>
        <end position="393"/>
    </location>
</feature>
<evidence type="ECO:0000256" key="1">
    <source>
        <dbReference type="ARBA" id="ARBA00004651"/>
    </source>
</evidence>
<evidence type="ECO:0000256" key="2">
    <source>
        <dbReference type="ARBA" id="ARBA00022448"/>
    </source>
</evidence>
<feature type="transmembrane region" description="Helical" evidence="7">
    <location>
        <begin position="400"/>
        <end position="417"/>
    </location>
</feature>
<evidence type="ECO:0008006" key="10">
    <source>
        <dbReference type="Google" id="ProtNLM"/>
    </source>
</evidence>
<evidence type="ECO:0000256" key="6">
    <source>
        <dbReference type="ARBA" id="ARBA00023136"/>
    </source>
</evidence>